<dbReference type="PROSITE" id="PS50893">
    <property type="entry name" value="ABC_TRANSPORTER_2"/>
    <property type="match status" value="1"/>
</dbReference>
<dbReference type="SUPFAM" id="SSF52540">
    <property type="entry name" value="P-loop containing nucleoside triphosphate hydrolases"/>
    <property type="match status" value="1"/>
</dbReference>
<dbReference type="Proteomes" id="UP000297459">
    <property type="component" value="Unassembled WGS sequence"/>
</dbReference>
<evidence type="ECO:0000256" key="1">
    <source>
        <dbReference type="ARBA" id="ARBA00022448"/>
    </source>
</evidence>
<dbReference type="Gene3D" id="3.40.50.300">
    <property type="entry name" value="P-loop containing nucleotide triphosphate hydrolases"/>
    <property type="match status" value="1"/>
</dbReference>
<dbReference type="PANTHER" id="PTHR42781:SF9">
    <property type="entry name" value="AMINO ACID ABC TRANSPORTER, ATP-BINDING PROTEIN-RELATED"/>
    <property type="match status" value="1"/>
</dbReference>
<feature type="domain" description="ABC transporter" evidence="8">
    <location>
        <begin position="3"/>
        <end position="238"/>
    </location>
</feature>
<dbReference type="PANTHER" id="PTHR42781">
    <property type="entry name" value="SPERMIDINE/PUTRESCINE IMPORT ATP-BINDING PROTEIN POTA"/>
    <property type="match status" value="1"/>
</dbReference>
<organism evidence="9 10">
    <name type="scientific">Staphylococcus pragensis</name>
    <dbReference type="NCBI Taxonomy" id="1611836"/>
    <lineage>
        <taxon>Bacteria</taxon>
        <taxon>Bacillati</taxon>
        <taxon>Bacillota</taxon>
        <taxon>Bacilli</taxon>
        <taxon>Bacillales</taxon>
        <taxon>Staphylococcaceae</taxon>
        <taxon>Staphylococcus</taxon>
    </lineage>
</organism>
<evidence type="ECO:0000259" key="8">
    <source>
        <dbReference type="PROSITE" id="PS50893"/>
    </source>
</evidence>
<evidence type="ECO:0000313" key="10">
    <source>
        <dbReference type="Proteomes" id="UP000297459"/>
    </source>
</evidence>
<evidence type="ECO:0000256" key="5">
    <source>
        <dbReference type="ARBA" id="ARBA00063934"/>
    </source>
</evidence>
<evidence type="ECO:0000256" key="3">
    <source>
        <dbReference type="ARBA" id="ARBA00022840"/>
    </source>
</evidence>
<keyword evidence="1" id="KW-0813">Transport</keyword>
<dbReference type="InterPro" id="IPR003439">
    <property type="entry name" value="ABC_transporter-like_ATP-bd"/>
</dbReference>
<dbReference type="EC" id="7.6.2.9" evidence="6"/>
<comment type="catalytic activity">
    <reaction evidence="4">
        <text>a quaternary ammonium(out) + ATP + H2O = a quaternary ammonium(in) + ADP + phosphate + H(+)</text>
        <dbReference type="Rhea" id="RHEA:11036"/>
        <dbReference type="ChEBI" id="CHEBI:15377"/>
        <dbReference type="ChEBI" id="CHEBI:15378"/>
        <dbReference type="ChEBI" id="CHEBI:30616"/>
        <dbReference type="ChEBI" id="CHEBI:35267"/>
        <dbReference type="ChEBI" id="CHEBI:43474"/>
        <dbReference type="ChEBI" id="CHEBI:456216"/>
        <dbReference type="EC" id="7.6.2.9"/>
    </reaction>
</comment>
<dbReference type="GO" id="GO:0005524">
    <property type="term" value="F:ATP binding"/>
    <property type="evidence" value="ECO:0007669"/>
    <property type="project" value="UniProtKB-KW"/>
</dbReference>
<comment type="subunit">
    <text evidence="5">The complex is composed of two ATP-binding proteins (OpuCA), two transmembrane proteins (OpuCB and OpuCD) and a solute-binding protein (OpuCC).</text>
</comment>
<protein>
    <recommendedName>
        <fullName evidence="7">Carnitine transport ATP-binding protein OpuCA</fullName>
        <ecNumber evidence="6">7.6.2.9</ecNumber>
    </recommendedName>
</protein>
<dbReference type="GO" id="GO:0016887">
    <property type="term" value="F:ATP hydrolysis activity"/>
    <property type="evidence" value="ECO:0007669"/>
    <property type="project" value="InterPro"/>
</dbReference>
<dbReference type="InterPro" id="IPR003593">
    <property type="entry name" value="AAA+_ATPase"/>
</dbReference>
<dbReference type="GO" id="GO:0043190">
    <property type="term" value="C:ATP-binding cassette (ABC) transporter complex"/>
    <property type="evidence" value="ECO:0007669"/>
    <property type="project" value="InterPro"/>
</dbReference>
<evidence type="ECO:0000256" key="4">
    <source>
        <dbReference type="ARBA" id="ARBA00052482"/>
    </source>
</evidence>
<dbReference type="SMART" id="SM00382">
    <property type="entry name" value="AAA"/>
    <property type="match status" value="1"/>
</dbReference>
<evidence type="ECO:0000256" key="2">
    <source>
        <dbReference type="ARBA" id="ARBA00022741"/>
    </source>
</evidence>
<dbReference type="InterPro" id="IPR017871">
    <property type="entry name" value="ABC_transporter-like_CS"/>
</dbReference>
<evidence type="ECO:0000256" key="7">
    <source>
        <dbReference type="ARBA" id="ARBA00070305"/>
    </source>
</evidence>
<gene>
    <name evidence="9" type="ORF">E2558_09245</name>
</gene>
<sequence length="354" mass="40585">MTLELVNIKKSFDKKNVIKDVSLTIENGKFVSLLGESGCGKTTLLRLIAGLEKPDFGKIIHDENTYYSTENKRFISPANRDLGMVFQDFALWPHMSVFQNVAYPLKVKKDTKNLKQRVMDALKEVHLEEHWDKAIHQLSGGQQQRVSLARAIISQSKLILMDEPLSALDATLREDMQILIKRLIKENNMTAIFVTHDQNEAMTMSDEIIVLSQGQIIQKGSPENLYYHPKSKKIATFIGKGTYIEGAIDNQYFKTLDDFKFEVPNSLKSGECGVLVRPENISISKNEKSLPATIENIQFTGERYQYLARINNTKVMFYDIKSYAKDTQVNLEFNIPENYFIYSNSEENKDEARY</sequence>
<dbReference type="InterPro" id="IPR027417">
    <property type="entry name" value="P-loop_NTPase"/>
</dbReference>
<dbReference type="InterPro" id="IPR050093">
    <property type="entry name" value="ABC_SmlMolc_Importer"/>
</dbReference>
<comment type="caution">
    <text evidence="9">The sequence shown here is derived from an EMBL/GenBank/DDBJ whole genome shotgun (WGS) entry which is preliminary data.</text>
</comment>
<reference evidence="9 10" key="1">
    <citation type="submission" date="2019-04" db="EMBL/GenBank/DDBJ databases">
        <title>Genomic characterization of Staphylococcus petrasii strains.</title>
        <authorList>
            <person name="Vrbovska V."/>
            <person name="Kovarovic V."/>
            <person name="Maslanova I."/>
            <person name="Indrakova A."/>
            <person name="Petras P."/>
            <person name="Sedo O."/>
            <person name="Svec P."/>
            <person name="Fisarova L."/>
            <person name="Sedlacek I."/>
            <person name="Doskar J."/>
            <person name="Pantucek R."/>
        </authorList>
    </citation>
    <scope>NUCLEOTIDE SEQUENCE [LARGE SCALE GENOMIC DNA]</scope>
    <source>
        <strain evidence="9 10">CCM 8529</strain>
    </source>
</reference>
<dbReference type="EMBL" id="SRPJ01000005">
    <property type="protein sequence ID" value="TGN26187.1"/>
    <property type="molecule type" value="Genomic_DNA"/>
</dbReference>
<dbReference type="FunFam" id="3.40.50.300:FF:000425">
    <property type="entry name" value="Probable ABC transporter, ATP-binding subunit"/>
    <property type="match status" value="1"/>
</dbReference>
<dbReference type="AlphaFoldDB" id="A0A4Z1BEM7"/>
<name>A0A4Z1BEM7_9STAP</name>
<keyword evidence="3 9" id="KW-0067">ATP-binding</keyword>
<proteinExistence type="predicted"/>
<dbReference type="GO" id="GO:0015418">
    <property type="term" value="F:ABC-type quaternary ammonium compound transporting activity"/>
    <property type="evidence" value="ECO:0007669"/>
    <property type="project" value="UniProtKB-EC"/>
</dbReference>
<dbReference type="InterPro" id="IPR008995">
    <property type="entry name" value="Mo/tungstate-bd_C_term_dom"/>
</dbReference>
<dbReference type="SUPFAM" id="SSF50331">
    <property type="entry name" value="MOP-like"/>
    <property type="match status" value="1"/>
</dbReference>
<dbReference type="InterPro" id="IPR013611">
    <property type="entry name" value="Transp-assoc_OB_typ2"/>
</dbReference>
<dbReference type="PROSITE" id="PS00211">
    <property type="entry name" value="ABC_TRANSPORTER_1"/>
    <property type="match status" value="1"/>
</dbReference>
<evidence type="ECO:0000256" key="6">
    <source>
        <dbReference type="ARBA" id="ARBA00066388"/>
    </source>
</evidence>
<dbReference type="RefSeq" id="WP_126564607.1">
    <property type="nucleotide sequence ID" value="NZ_BMCY01000008.1"/>
</dbReference>
<dbReference type="Pfam" id="PF00005">
    <property type="entry name" value="ABC_tran"/>
    <property type="match status" value="1"/>
</dbReference>
<evidence type="ECO:0000313" key="9">
    <source>
        <dbReference type="EMBL" id="TGN26187.1"/>
    </source>
</evidence>
<dbReference type="Pfam" id="PF08402">
    <property type="entry name" value="TOBE_2"/>
    <property type="match status" value="1"/>
</dbReference>
<keyword evidence="2" id="KW-0547">Nucleotide-binding</keyword>
<accession>A0A4Z1BEM7</accession>
<keyword evidence="10" id="KW-1185">Reference proteome</keyword>